<reference evidence="1 2" key="2">
    <citation type="journal article" date="2022" name="Mol. Ecol. Resour.">
        <title>The genomes of chicory, endive, great burdock and yacon provide insights into Asteraceae paleo-polyploidization history and plant inulin production.</title>
        <authorList>
            <person name="Fan W."/>
            <person name="Wang S."/>
            <person name="Wang H."/>
            <person name="Wang A."/>
            <person name="Jiang F."/>
            <person name="Liu H."/>
            <person name="Zhao H."/>
            <person name="Xu D."/>
            <person name="Zhang Y."/>
        </authorList>
    </citation>
    <scope>NUCLEOTIDE SEQUENCE [LARGE SCALE GENOMIC DNA]</scope>
    <source>
        <strain evidence="2">cv. Yunnan</strain>
        <tissue evidence="1">Leaves</tissue>
    </source>
</reference>
<keyword evidence="2" id="KW-1185">Reference proteome</keyword>
<dbReference type="Proteomes" id="UP001056120">
    <property type="component" value="Linkage Group LG09"/>
</dbReference>
<proteinExistence type="predicted"/>
<name>A0ACB9ICD4_9ASTR</name>
<dbReference type="EMBL" id="CM042026">
    <property type="protein sequence ID" value="KAI3805318.1"/>
    <property type="molecule type" value="Genomic_DNA"/>
</dbReference>
<reference evidence="2" key="1">
    <citation type="journal article" date="2022" name="Mol. Ecol. Resour.">
        <title>The genomes of chicory, endive, great burdock and yacon provide insights into Asteraceae palaeo-polyploidization history and plant inulin production.</title>
        <authorList>
            <person name="Fan W."/>
            <person name="Wang S."/>
            <person name="Wang H."/>
            <person name="Wang A."/>
            <person name="Jiang F."/>
            <person name="Liu H."/>
            <person name="Zhao H."/>
            <person name="Xu D."/>
            <person name="Zhang Y."/>
        </authorList>
    </citation>
    <scope>NUCLEOTIDE SEQUENCE [LARGE SCALE GENOMIC DNA]</scope>
    <source>
        <strain evidence="2">cv. Yunnan</strain>
    </source>
</reference>
<gene>
    <name evidence="1" type="ORF">L1987_27581</name>
</gene>
<organism evidence="1 2">
    <name type="scientific">Smallanthus sonchifolius</name>
    <dbReference type="NCBI Taxonomy" id="185202"/>
    <lineage>
        <taxon>Eukaryota</taxon>
        <taxon>Viridiplantae</taxon>
        <taxon>Streptophyta</taxon>
        <taxon>Embryophyta</taxon>
        <taxon>Tracheophyta</taxon>
        <taxon>Spermatophyta</taxon>
        <taxon>Magnoliopsida</taxon>
        <taxon>eudicotyledons</taxon>
        <taxon>Gunneridae</taxon>
        <taxon>Pentapetalae</taxon>
        <taxon>asterids</taxon>
        <taxon>campanulids</taxon>
        <taxon>Asterales</taxon>
        <taxon>Asteraceae</taxon>
        <taxon>Asteroideae</taxon>
        <taxon>Heliantheae alliance</taxon>
        <taxon>Millerieae</taxon>
        <taxon>Smallanthus</taxon>
    </lineage>
</organism>
<protein>
    <submittedName>
        <fullName evidence="1">Uncharacterized protein</fullName>
    </submittedName>
</protein>
<comment type="caution">
    <text evidence="1">The sequence shown here is derived from an EMBL/GenBank/DDBJ whole genome shotgun (WGS) entry which is preliminary data.</text>
</comment>
<evidence type="ECO:0000313" key="2">
    <source>
        <dbReference type="Proteomes" id="UP001056120"/>
    </source>
</evidence>
<sequence length="705" mass="78654">MVTWIRLFSYQDFIGILLMESDQNLGIEKVSNLSGTKRVCEGSNGDSDSVNKKNRVSENLECDDDHEEDPVMKLGFDLNASIKDENLVDDVEKDNQFVHGFDLNGSINEVIDISSDDDDDDDKMLVDSRNDKQKGIEYDSGLDLHLGFDNRSHVKKKYTKEEKGKSKVDFLSISLTYEVQQVDTVSDAMEVNSGETSESMAAMTPLTVNPQDLIAPKSQEKKSAPTMKKSGDYSHLSSVYDYLNKHTNKMSFDEMSKACGDLKAVLDQNIKREAEKLVDWSPCRVGFRPLVVPSLLDLSLDVLVKNADAISSVDHVPEWLRRKLTNLICDTQRMDIHILELLFKGYPTEIRVKNCSWMTQKQLTDTLGNSSLQNLTVLQLDYCGQCSFDDIIPNSLARSPNSLPFLGILSLKGAARLSDTTLKPLFISAPLLQSINLSQCTLLTHAAIDIIHRYLRNNLKELYIDECPRINAKHSLSSIMKLHCLEVLSVAGIETVCDEFVMLVALSRGQKLKELNLAGCVMLTNSCLQSIGDFCPFLCSLDVSNLRHLTDLGLCYLAVGCKSLKSLNVTRADFSDELVAAFLETTGKSLKELSLNHVSKVSFNTAFSLAKFSRNLVSLDVSWCRELTDEAIGFITDNCSSLKLLKIFGCTQLTEGFLFGHANSQMHIVGRDLVPLLERVNMLDPDEILLHHSSLRTPIHPENGL</sequence>
<accession>A0ACB9ICD4</accession>
<evidence type="ECO:0000313" key="1">
    <source>
        <dbReference type="EMBL" id="KAI3805318.1"/>
    </source>
</evidence>